<evidence type="ECO:0000313" key="2">
    <source>
        <dbReference type="Proteomes" id="UP000808337"/>
    </source>
</evidence>
<dbReference type="EMBL" id="JADKGY010000001">
    <property type="protein sequence ID" value="MBK9981128.1"/>
    <property type="molecule type" value="Genomic_DNA"/>
</dbReference>
<reference evidence="1 2" key="1">
    <citation type="submission" date="2020-10" db="EMBL/GenBank/DDBJ databases">
        <title>Connecting structure to function with the recovery of over 1000 high-quality activated sludge metagenome-assembled genomes encoding full-length rRNA genes using long-read sequencing.</title>
        <authorList>
            <person name="Singleton C.M."/>
            <person name="Petriglieri F."/>
            <person name="Kristensen J.M."/>
            <person name="Kirkegaard R.H."/>
            <person name="Michaelsen T.Y."/>
            <person name="Andersen M.H."/>
            <person name="Karst S.M."/>
            <person name="Dueholm M.S."/>
            <person name="Nielsen P.H."/>
            <person name="Albertsen M."/>
        </authorList>
    </citation>
    <scope>NUCLEOTIDE SEQUENCE [LARGE SCALE GENOMIC DNA]</scope>
    <source>
        <strain evidence="1">Ribe_18-Q3-R11-54_MAXAC.273</strain>
    </source>
</reference>
<protein>
    <recommendedName>
        <fullName evidence="3">Ig-like domain-containing protein</fullName>
    </recommendedName>
</protein>
<sequence length="1145" mass="118936">MQKGAGQCIYSADYSTTNNFCDPDSLYLTAHPLNGMAPFTFLWATGATTQTISIPLAYGDYLVTITDDLGCSIVINCHIKPFPQVLFYPFNQNACEGDTVTLWLDWFRDSIPGATYLWSTGATTPTIQLTDDLVWSVTVTDPATGCSFIIPPGLFDFHPTPYPTIVGPAMLCTGQSATLSVTGGPFGNIYWYPQGVYAPTLDITDPGTYTVYAWSPEAGYCFHIDTLLILPGNINPPILTGPPELCSGQNGAITITNSTEYIGFIWSNGETTSSISVTQPGTYLVTVSNAAGCISTGTYTVNSGSGASIAYVLTAASCGQNNGSINITPSPSGSYTFNWSTGSNTEDLSNIPGGSYTVTVTSANGCTSTTTAIVPDNPIPLNITDVITPSTSCVVNNGGIDITINPIGTYTYIWSNGATTEDLSNLAPGNYSVTVTKGINCISTGNYIVANQTNAPAIQSISSPASCGESNGSIDLQISNGIAPFSYLWSNGNTTQGIVNVAANTYSVTVTGSNGCTSATTIDLPGNSIPINISGQTSPNTSCINSNGSIDITISPAGAYIFQWSNGATTEDLFNIGGGTFDVTVTLGINCLQTASFTVDNQNIPFSVLGSSSSNTSCTSPNGSIDLTVTPAGAYTYEWNSGVTSEDLQNLNAGNYIVTVTNIDGCIISSAFDIINSIASIDISGITMPNTSCQNPNGSVDISLSPPGTYMFLWSDGSTSEDLQNISPGIYGITVTSSEGCTASTTFTIDNQSATFSLAAIPLSNNSCVNPNGSLDLSVSPPGVYSFLWSNGASAEDIQSLLAGIYNVTVSDLNQCSSSASYIINDSTVLPFVTSLLTPETCGTGNGSIDLTATPLQSTFLWSGGATTEDLQNINSGTYMVTITGIGGCITLDTFTIDNLNSNFSISAITTNNASCIQSNGAIDISVTPAGTYTFSWSNGATTEDLQNLAAGQYIVTVADALNCSSSLTLSIVDSTINPVVSQLITPSTCGQNNGSIVLSITPVSGNSFLWSTGVNTQDLQNIAAGVYSVTVSGSNGCDAVASFTVPNNNSVFSIDGNINANTSCIASNGSIDLIIAPTGNYTYAWSTGSSTPSIQNLGSGTYIVTVIDQFNCSSTHSFTVDDSNQILSSCKILFLLHVDNKMAV</sequence>
<evidence type="ECO:0000313" key="1">
    <source>
        <dbReference type="EMBL" id="MBK9981128.1"/>
    </source>
</evidence>
<dbReference type="Proteomes" id="UP000808337">
    <property type="component" value="Unassembled WGS sequence"/>
</dbReference>
<organism evidence="1 2">
    <name type="scientific">Candidatus Opimibacter skivensis</name>
    <dbReference type="NCBI Taxonomy" id="2982028"/>
    <lineage>
        <taxon>Bacteria</taxon>
        <taxon>Pseudomonadati</taxon>
        <taxon>Bacteroidota</taxon>
        <taxon>Saprospiria</taxon>
        <taxon>Saprospirales</taxon>
        <taxon>Saprospiraceae</taxon>
        <taxon>Candidatus Opimibacter</taxon>
    </lineage>
</organism>
<dbReference type="Pfam" id="PF13573">
    <property type="entry name" value="SprB"/>
    <property type="match status" value="2"/>
</dbReference>
<accession>A0A9D7SSC9</accession>
<gene>
    <name evidence="1" type="ORF">IPP15_01660</name>
</gene>
<evidence type="ECO:0008006" key="3">
    <source>
        <dbReference type="Google" id="ProtNLM"/>
    </source>
</evidence>
<name>A0A9D7SSC9_9BACT</name>
<dbReference type="Gene3D" id="2.60.40.740">
    <property type="match status" value="2"/>
</dbReference>
<dbReference type="AlphaFoldDB" id="A0A9D7SSC9"/>
<dbReference type="InterPro" id="IPR025667">
    <property type="entry name" value="SprB_repeat"/>
</dbReference>
<proteinExistence type="predicted"/>
<comment type="caution">
    <text evidence="1">The sequence shown here is derived from an EMBL/GenBank/DDBJ whole genome shotgun (WGS) entry which is preliminary data.</text>
</comment>